<dbReference type="Pfam" id="PF00005">
    <property type="entry name" value="ABC_tran"/>
    <property type="match status" value="1"/>
</dbReference>
<dbReference type="GO" id="GO:0005524">
    <property type="term" value="F:ATP binding"/>
    <property type="evidence" value="ECO:0007669"/>
    <property type="project" value="UniProtKB-KW"/>
</dbReference>
<dbReference type="Gene3D" id="3.40.50.300">
    <property type="entry name" value="P-loop containing nucleotide triphosphate hydrolases"/>
    <property type="match status" value="1"/>
</dbReference>
<gene>
    <name evidence="5" type="ORF">IC620_03590</name>
</gene>
<dbReference type="InterPro" id="IPR003439">
    <property type="entry name" value="ABC_transporter-like_ATP-bd"/>
</dbReference>
<dbReference type="Proteomes" id="UP000661691">
    <property type="component" value="Unassembled WGS sequence"/>
</dbReference>
<dbReference type="SUPFAM" id="SSF52540">
    <property type="entry name" value="P-loop containing nucleoside triphosphate hydrolases"/>
    <property type="match status" value="1"/>
</dbReference>
<dbReference type="InterPro" id="IPR051782">
    <property type="entry name" value="ABC_Transporter_VariousFunc"/>
</dbReference>
<dbReference type="EMBL" id="JACXAH010000003">
    <property type="protein sequence ID" value="MBD1371437.1"/>
    <property type="molecule type" value="Genomic_DNA"/>
</dbReference>
<comment type="caution">
    <text evidence="5">The sequence shown here is derived from an EMBL/GenBank/DDBJ whole genome shotgun (WGS) entry which is preliminary data.</text>
</comment>
<dbReference type="RefSeq" id="WP_191140134.1">
    <property type="nucleotide sequence ID" value="NZ_JACXAH010000003.1"/>
</dbReference>
<dbReference type="SMART" id="SM00382">
    <property type="entry name" value="AAA"/>
    <property type="match status" value="1"/>
</dbReference>
<sequence>MKVLQRVVLEVSKLSKSFQQTKVVDQLSFSIQEGEIFGLLGPNGSGKTTTIRMMTGHVYPDEGDITIAGIDVMHDSLAIKKVTGIVPDSDELIEDLTAWEFLSFIAAIRSIPKNIATERSSEWLTLFDLYAHRDRPLHSFSHGMRKKVQFIAAVLHTPKLIILDEPTTGLDPDMVIMMKQVLLKLKAKGSAIFLSTHHLDFAQEICDHVCLIKKGVTVAKGSLAFVLKKSKSIRLEDAYIYFTEREDREDQIDALLGHW</sequence>
<keyword evidence="1" id="KW-0813">Transport</keyword>
<dbReference type="AlphaFoldDB" id="A0A926N816"/>
<reference evidence="5" key="1">
    <citation type="submission" date="2020-09" db="EMBL/GenBank/DDBJ databases">
        <title>A novel bacterium of genus Hazenella, isolated from South China Sea.</title>
        <authorList>
            <person name="Huang H."/>
            <person name="Mo K."/>
            <person name="Hu Y."/>
        </authorList>
    </citation>
    <scope>NUCLEOTIDE SEQUENCE</scope>
    <source>
        <strain evidence="5">IB182357</strain>
    </source>
</reference>
<name>A0A926N816_9BACL</name>
<dbReference type="InterPro" id="IPR017871">
    <property type="entry name" value="ABC_transporter-like_CS"/>
</dbReference>
<evidence type="ECO:0000256" key="1">
    <source>
        <dbReference type="ARBA" id="ARBA00022448"/>
    </source>
</evidence>
<dbReference type="InterPro" id="IPR003593">
    <property type="entry name" value="AAA+_ATPase"/>
</dbReference>
<dbReference type="GO" id="GO:0016887">
    <property type="term" value="F:ATP hydrolysis activity"/>
    <property type="evidence" value="ECO:0007669"/>
    <property type="project" value="InterPro"/>
</dbReference>
<feature type="domain" description="ABC transporter" evidence="4">
    <location>
        <begin position="9"/>
        <end position="239"/>
    </location>
</feature>
<dbReference type="InterPro" id="IPR027417">
    <property type="entry name" value="P-loop_NTPase"/>
</dbReference>
<dbReference type="PROSITE" id="PS50893">
    <property type="entry name" value="ABC_TRANSPORTER_2"/>
    <property type="match status" value="1"/>
</dbReference>
<evidence type="ECO:0000256" key="2">
    <source>
        <dbReference type="ARBA" id="ARBA00022741"/>
    </source>
</evidence>
<protein>
    <submittedName>
        <fullName evidence="5">ABC transporter ATP-binding protein</fullName>
    </submittedName>
</protein>
<keyword evidence="2" id="KW-0547">Nucleotide-binding</keyword>
<organism evidence="5 6">
    <name type="scientific">Polycladospora coralii</name>
    <dbReference type="NCBI Taxonomy" id="2771432"/>
    <lineage>
        <taxon>Bacteria</taxon>
        <taxon>Bacillati</taxon>
        <taxon>Bacillota</taxon>
        <taxon>Bacilli</taxon>
        <taxon>Bacillales</taxon>
        <taxon>Thermoactinomycetaceae</taxon>
        <taxon>Polycladospora</taxon>
    </lineage>
</organism>
<evidence type="ECO:0000259" key="4">
    <source>
        <dbReference type="PROSITE" id="PS50893"/>
    </source>
</evidence>
<dbReference type="PROSITE" id="PS00211">
    <property type="entry name" value="ABC_TRANSPORTER_1"/>
    <property type="match status" value="1"/>
</dbReference>
<proteinExistence type="predicted"/>
<evidence type="ECO:0000313" key="6">
    <source>
        <dbReference type="Proteomes" id="UP000661691"/>
    </source>
</evidence>
<dbReference type="CDD" id="cd03230">
    <property type="entry name" value="ABC_DR_subfamily_A"/>
    <property type="match status" value="1"/>
</dbReference>
<evidence type="ECO:0000313" key="5">
    <source>
        <dbReference type="EMBL" id="MBD1371437.1"/>
    </source>
</evidence>
<accession>A0A926N816</accession>
<keyword evidence="6" id="KW-1185">Reference proteome</keyword>
<dbReference type="PANTHER" id="PTHR42939:SF1">
    <property type="entry name" value="ABC TRANSPORTER ATP-BINDING PROTEIN ALBC-RELATED"/>
    <property type="match status" value="1"/>
</dbReference>
<evidence type="ECO:0000256" key="3">
    <source>
        <dbReference type="ARBA" id="ARBA00022840"/>
    </source>
</evidence>
<keyword evidence="3 5" id="KW-0067">ATP-binding</keyword>
<dbReference type="PANTHER" id="PTHR42939">
    <property type="entry name" value="ABC TRANSPORTER ATP-BINDING PROTEIN ALBC-RELATED"/>
    <property type="match status" value="1"/>
</dbReference>